<dbReference type="Gene3D" id="3.40.50.1100">
    <property type="match status" value="2"/>
</dbReference>
<dbReference type="PROSITE" id="PS00165">
    <property type="entry name" value="DEHYDRATASE_SER_THR"/>
    <property type="match status" value="1"/>
</dbReference>
<keyword evidence="8 12" id="KW-0663">Pyridoxal phosphate</keyword>
<feature type="domain" description="Tryptophan synthase beta chain-like PALP" evidence="13">
    <location>
        <begin position="104"/>
        <end position="335"/>
    </location>
</feature>
<dbReference type="CDD" id="cd01560">
    <property type="entry name" value="Thr-synth_2"/>
    <property type="match status" value="1"/>
</dbReference>
<evidence type="ECO:0000256" key="4">
    <source>
        <dbReference type="ARBA" id="ARBA00013028"/>
    </source>
</evidence>
<organism evidence="15 16">
    <name type="scientific">Paremcibacter congregatus</name>
    <dbReference type="NCBI Taxonomy" id="2043170"/>
    <lineage>
        <taxon>Bacteria</taxon>
        <taxon>Pseudomonadati</taxon>
        <taxon>Pseudomonadota</taxon>
        <taxon>Alphaproteobacteria</taxon>
        <taxon>Emcibacterales</taxon>
        <taxon>Emcibacteraceae</taxon>
        <taxon>Paremcibacter</taxon>
    </lineage>
</organism>
<gene>
    <name evidence="15" type="ORF">CRD36_02745</name>
</gene>
<comment type="catalytic activity">
    <reaction evidence="10">
        <text>O-phospho-L-homoserine + H2O = L-threonine + phosphate</text>
        <dbReference type="Rhea" id="RHEA:10840"/>
        <dbReference type="ChEBI" id="CHEBI:15377"/>
        <dbReference type="ChEBI" id="CHEBI:43474"/>
        <dbReference type="ChEBI" id="CHEBI:57590"/>
        <dbReference type="ChEBI" id="CHEBI:57926"/>
        <dbReference type="EC" id="4.2.3.1"/>
    </reaction>
</comment>
<comment type="pathway">
    <text evidence="2">Amino-acid biosynthesis; L-threonine biosynthesis; L-threonine from L-aspartate: step 5/5.</text>
</comment>
<evidence type="ECO:0000256" key="6">
    <source>
        <dbReference type="ARBA" id="ARBA00022605"/>
    </source>
</evidence>
<dbReference type="InterPro" id="IPR001926">
    <property type="entry name" value="TrpB-like_PALP"/>
</dbReference>
<dbReference type="Gene3D" id="3.90.1380.10">
    <property type="entry name" value="Threonine synthase, N-terminal domain"/>
    <property type="match status" value="1"/>
</dbReference>
<dbReference type="InterPro" id="IPR029144">
    <property type="entry name" value="Thr_synth_N"/>
</dbReference>
<sequence>MKYISTRGEAPALGFEDVLLTGLARDGGLYIPSEWPQLSRDEIKSFRGMSYQDVAFRVMKPFVCNAHSSISEDDFEAIVAKAYSTFRHKAVVPLAQLDSNEWMLELFHGPTLAFKDVALQLLGHLFDHVLTKQGRKVTIVGATSGDTGSAAIECVRDRACAEIFMLHPYGRVSDVQRKQMTTVLSPNVHNLAVDGNFDDCQAMVKALFNDLSFRDEITLSAVNSINWARVMAQIVYYFTSAVALGAPDREVSYSVPTGNFGDIYAGYVAQQMGLPIKQLVVATNRNDILTRVLTTGDYSVGTVSPTISPSMDIQVSSNFERLLFNLYNKQGDDVRRLMNNLSQSKSFTIDGPELAKAQQIFDALQVSEEDTEATIGQVYRESGQVIDPHTAVGVQAARRKNADAATPMVTLSTAHPAKFPEAVEKVTGRHPDLPAHMADLFEREERCDRLTHDLDALKSYIRENI</sequence>
<dbReference type="SUPFAM" id="SSF53686">
    <property type="entry name" value="Tryptophan synthase beta subunit-like PLP-dependent enzymes"/>
    <property type="match status" value="1"/>
</dbReference>
<dbReference type="Proteomes" id="UP000229730">
    <property type="component" value="Unassembled WGS sequence"/>
</dbReference>
<feature type="domain" description="Threonine synthase N-terminal" evidence="14">
    <location>
        <begin position="2"/>
        <end position="83"/>
    </location>
</feature>
<evidence type="ECO:0000256" key="2">
    <source>
        <dbReference type="ARBA" id="ARBA00004979"/>
    </source>
</evidence>
<evidence type="ECO:0000256" key="10">
    <source>
        <dbReference type="ARBA" id="ARBA00049144"/>
    </source>
</evidence>
<comment type="cofactor">
    <cofactor evidence="1 12">
        <name>pyridoxal 5'-phosphate</name>
        <dbReference type="ChEBI" id="CHEBI:597326"/>
    </cofactor>
</comment>
<evidence type="ECO:0000256" key="12">
    <source>
        <dbReference type="PIRSR" id="PIRSR604450-51"/>
    </source>
</evidence>
<dbReference type="NCBIfam" id="TIGR00260">
    <property type="entry name" value="thrC"/>
    <property type="match status" value="1"/>
</dbReference>
<evidence type="ECO:0000256" key="7">
    <source>
        <dbReference type="ARBA" id="ARBA00022697"/>
    </source>
</evidence>
<dbReference type="PANTHER" id="PTHR42690">
    <property type="entry name" value="THREONINE SYNTHASE FAMILY MEMBER"/>
    <property type="match status" value="1"/>
</dbReference>
<dbReference type="GO" id="GO:0004795">
    <property type="term" value="F:threonine synthase activity"/>
    <property type="evidence" value="ECO:0007669"/>
    <property type="project" value="UniProtKB-UniRule"/>
</dbReference>
<dbReference type="GO" id="GO:0009088">
    <property type="term" value="P:threonine biosynthetic process"/>
    <property type="evidence" value="ECO:0007669"/>
    <property type="project" value="UniProtKB-UniRule"/>
</dbReference>
<keyword evidence="9" id="KW-0456">Lyase</keyword>
<dbReference type="GO" id="GO:0030170">
    <property type="term" value="F:pyridoxal phosphate binding"/>
    <property type="evidence" value="ECO:0007669"/>
    <property type="project" value="InterPro"/>
</dbReference>
<name>A0A2G4YTF5_9PROT</name>
<evidence type="ECO:0000256" key="3">
    <source>
        <dbReference type="ARBA" id="ARBA00005517"/>
    </source>
</evidence>
<evidence type="ECO:0000256" key="9">
    <source>
        <dbReference type="ARBA" id="ARBA00023239"/>
    </source>
</evidence>
<dbReference type="FunFam" id="3.90.1380.10:FF:000002">
    <property type="entry name" value="Threonine synthase"/>
    <property type="match status" value="1"/>
</dbReference>
<dbReference type="InterPro" id="IPR037158">
    <property type="entry name" value="Thr_synth_N_sf"/>
</dbReference>
<dbReference type="OrthoDB" id="9763107at2"/>
<dbReference type="Pfam" id="PF00291">
    <property type="entry name" value="PALP"/>
    <property type="match status" value="1"/>
</dbReference>
<keyword evidence="7" id="KW-0791">Threonine biosynthesis</keyword>
<dbReference type="EMBL" id="PDEM01000009">
    <property type="protein sequence ID" value="PHZ85622.1"/>
    <property type="molecule type" value="Genomic_DNA"/>
</dbReference>
<dbReference type="InterPro" id="IPR051166">
    <property type="entry name" value="Threonine_Synthase"/>
</dbReference>
<evidence type="ECO:0000256" key="11">
    <source>
        <dbReference type="NCBIfam" id="TIGR00260"/>
    </source>
</evidence>
<evidence type="ECO:0000259" key="13">
    <source>
        <dbReference type="Pfam" id="PF00291"/>
    </source>
</evidence>
<accession>A0A2G4YTF5</accession>
<proteinExistence type="inferred from homology"/>
<comment type="caution">
    <text evidence="15">The sequence shown here is derived from an EMBL/GenBank/DDBJ whole genome shotgun (WGS) entry which is preliminary data.</text>
</comment>
<dbReference type="InterPro" id="IPR004450">
    <property type="entry name" value="Thr_synthase-like"/>
</dbReference>
<protein>
    <recommendedName>
        <fullName evidence="5 11">Threonine synthase</fullName>
        <ecNumber evidence="4 11">4.2.3.1</ecNumber>
    </recommendedName>
</protein>
<dbReference type="Pfam" id="PF24857">
    <property type="entry name" value="THR4_C"/>
    <property type="match status" value="1"/>
</dbReference>
<dbReference type="Pfam" id="PF14821">
    <property type="entry name" value="Thr_synth_N"/>
    <property type="match status" value="1"/>
</dbReference>
<keyword evidence="6" id="KW-0028">Amino-acid biosynthesis</keyword>
<evidence type="ECO:0000259" key="14">
    <source>
        <dbReference type="Pfam" id="PF14821"/>
    </source>
</evidence>
<dbReference type="InterPro" id="IPR036052">
    <property type="entry name" value="TrpB-like_PALP_sf"/>
</dbReference>
<keyword evidence="16" id="KW-1185">Reference proteome</keyword>
<dbReference type="InParanoid" id="A0A2G4YTF5"/>
<evidence type="ECO:0000313" key="16">
    <source>
        <dbReference type="Proteomes" id="UP000229730"/>
    </source>
</evidence>
<evidence type="ECO:0000256" key="5">
    <source>
        <dbReference type="ARBA" id="ARBA00018679"/>
    </source>
</evidence>
<evidence type="ECO:0000313" key="15">
    <source>
        <dbReference type="EMBL" id="PHZ85622.1"/>
    </source>
</evidence>
<comment type="similarity">
    <text evidence="3">Belongs to the threonine synthase family.</text>
</comment>
<dbReference type="UniPathway" id="UPA00050">
    <property type="reaction ID" value="UER00065"/>
</dbReference>
<reference evidence="15 16" key="1">
    <citation type="submission" date="2017-10" db="EMBL/GenBank/DDBJ databases">
        <title>Frigbacter circumglobatus gen. nov. sp. nov., isolated from sediment cultured in situ.</title>
        <authorList>
            <person name="Zhao Z."/>
        </authorList>
    </citation>
    <scope>NUCLEOTIDE SEQUENCE [LARGE SCALE GENOMIC DNA]</scope>
    <source>
        <strain evidence="15 16">ZYL</strain>
    </source>
</reference>
<dbReference type="InterPro" id="IPR000634">
    <property type="entry name" value="Ser/Thr_deHydtase_PyrdxlP-BS"/>
</dbReference>
<dbReference type="FunCoup" id="A0A2G4YTF5">
    <property type="interactions" value="420"/>
</dbReference>
<dbReference type="RefSeq" id="WP_099471206.1">
    <property type="nucleotide sequence ID" value="NZ_CP041025.1"/>
</dbReference>
<evidence type="ECO:0000256" key="8">
    <source>
        <dbReference type="ARBA" id="ARBA00022898"/>
    </source>
</evidence>
<dbReference type="EC" id="4.2.3.1" evidence="4 11"/>
<evidence type="ECO:0000256" key="1">
    <source>
        <dbReference type="ARBA" id="ARBA00001933"/>
    </source>
</evidence>
<dbReference type="PANTHER" id="PTHR42690:SF1">
    <property type="entry name" value="THREONINE SYNTHASE-LIKE 2"/>
    <property type="match status" value="1"/>
</dbReference>
<feature type="modified residue" description="N6-(pyridoxal phosphate)lysine" evidence="12">
    <location>
        <position position="115"/>
    </location>
</feature>
<dbReference type="AlphaFoldDB" id="A0A2G4YTF5"/>